<dbReference type="Gene3D" id="1.20.1270.180">
    <property type="match status" value="1"/>
</dbReference>
<dbReference type="EMBL" id="AP014940">
    <property type="protein sequence ID" value="BAV95509.1"/>
    <property type="molecule type" value="Genomic_DNA"/>
</dbReference>
<dbReference type="RefSeq" id="WP_096376168.1">
    <property type="nucleotide sequence ID" value="NZ_AP014940.1"/>
</dbReference>
<dbReference type="GeneID" id="83061969"/>
<feature type="signal peptide" evidence="1">
    <location>
        <begin position="1"/>
        <end position="26"/>
    </location>
</feature>
<name>A0AAU9ADD1_LYSEN</name>
<gene>
    <name evidence="2" type="ORF">LEN_0022</name>
</gene>
<evidence type="ECO:0000313" key="3">
    <source>
        <dbReference type="Proteomes" id="UP000218824"/>
    </source>
</evidence>
<keyword evidence="1" id="KW-0732">Signal</keyword>
<evidence type="ECO:0000313" key="2">
    <source>
        <dbReference type="EMBL" id="BAV95509.1"/>
    </source>
</evidence>
<accession>A0AAU9ADD1</accession>
<dbReference type="Proteomes" id="UP000218824">
    <property type="component" value="Chromosome"/>
</dbReference>
<evidence type="ECO:0000256" key="1">
    <source>
        <dbReference type="SAM" id="SignalP"/>
    </source>
</evidence>
<organism evidence="2 3">
    <name type="scientific">Lysobacter enzymogenes</name>
    <dbReference type="NCBI Taxonomy" id="69"/>
    <lineage>
        <taxon>Bacteria</taxon>
        <taxon>Pseudomonadati</taxon>
        <taxon>Pseudomonadota</taxon>
        <taxon>Gammaproteobacteria</taxon>
        <taxon>Lysobacterales</taxon>
        <taxon>Lysobacteraceae</taxon>
        <taxon>Lysobacter</taxon>
    </lineage>
</organism>
<sequence>MTNSLRLLAAALLLAAPAFVPAFAQAAPAASFDGTWQACKRYQGELWCEGLQLEQRGTQIRGAWNWRASNTGGINLFKGRLVGARVEFDPEGCVIGAERCEPRTPSEAPSYLLRCGAELHWVGADVTSCQGKIDEGSRYRRVARDKIDVVDFSAYPFFDDGKAHPSFDCAKAKTPVERGICADPVAARTDSAIAHRYAELLQRFSGEPARGLREDQRYFMTIRDAAYENAARGDRAKVLREQLDGRFKELDRVREYPSKGLVGDWNNFAGGLEIRRNAKGEYVVRGNAAHPLDGRWVCDAEVSGRGSDERVVARAEGDYEGSALELTRIGLAVRVRELDAKGAAKSMSEFCGVNGTLDGWYFQSPPPKP</sequence>
<feature type="chain" id="PRO_5043941901" description="DUF1311 domain-containing protein" evidence="1">
    <location>
        <begin position="27"/>
        <end position="369"/>
    </location>
</feature>
<evidence type="ECO:0008006" key="4">
    <source>
        <dbReference type="Google" id="ProtNLM"/>
    </source>
</evidence>
<proteinExistence type="predicted"/>
<reference evidence="2 3" key="1">
    <citation type="journal article" date="2017" name="DNA Res.">
        <title>Complete genome sequence and expression profile of the commercial lytic enzyme producer Lysobacter enzymogenes M497-1.</title>
        <authorList>
            <person name="Takami H."/>
            <person name="Toyoda A."/>
            <person name="Uchiyama I."/>
            <person name="Itoh T."/>
            <person name="Takaki Y."/>
            <person name="Arai W."/>
            <person name="Nishi S."/>
            <person name="Kawai M."/>
            <person name="Shinya K."/>
            <person name="Ikeda H."/>
        </authorList>
    </citation>
    <scope>NUCLEOTIDE SEQUENCE [LARGE SCALE GENOMIC DNA]</scope>
    <source>
        <strain evidence="2 3">M497-1</strain>
    </source>
</reference>
<dbReference type="KEGG" id="lem:LEN_0022"/>
<dbReference type="AlphaFoldDB" id="A0AAU9ADD1"/>
<protein>
    <recommendedName>
        <fullName evidence="4">DUF1311 domain-containing protein</fullName>
    </recommendedName>
</protein>